<sequence length="146" mass="15518">MPAGTNFGEFRMARTIALVLVLALAACGPRTAAGRVEAGPQFWRPSTTKDAWRIAGTLETRRVRSGLVSRPEHEVFITVNGQVAMHGAMPRDRTVEFAGRAEGSAVGAICTPRMVAQATLQVTCIVMVAYERATSLSFTAGTTPPG</sequence>
<evidence type="ECO:0000313" key="2">
    <source>
        <dbReference type="EMBL" id="GGJ06168.1"/>
    </source>
</evidence>
<dbReference type="AlphaFoldDB" id="A0A917KB51"/>
<feature type="chain" id="PRO_5037668819" evidence="1">
    <location>
        <begin position="33"/>
        <end position="146"/>
    </location>
</feature>
<keyword evidence="1" id="KW-0732">Signal</keyword>
<gene>
    <name evidence="2" type="ORF">GCM10011320_11170</name>
</gene>
<reference evidence="2" key="1">
    <citation type="journal article" date="2014" name="Int. J. Syst. Evol. Microbiol.">
        <title>Complete genome sequence of Corynebacterium casei LMG S-19264T (=DSM 44701T), isolated from a smear-ripened cheese.</title>
        <authorList>
            <consortium name="US DOE Joint Genome Institute (JGI-PGF)"/>
            <person name="Walter F."/>
            <person name="Albersmeier A."/>
            <person name="Kalinowski J."/>
            <person name="Ruckert C."/>
        </authorList>
    </citation>
    <scope>NUCLEOTIDE SEQUENCE</scope>
    <source>
        <strain evidence="2">CGMCC 1.3617</strain>
    </source>
</reference>
<protein>
    <submittedName>
        <fullName evidence="2">Uncharacterized protein</fullName>
    </submittedName>
</protein>
<proteinExistence type="predicted"/>
<dbReference type="Proteomes" id="UP000661507">
    <property type="component" value="Unassembled WGS sequence"/>
</dbReference>
<evidence type="ECO:0000256" key="1">
    <source>
        <dbReference type="SAM" id="SignalP"/>
    </source>
</evidence>
<dbReference type="EMBL" id="BMKW01000002">
    <property type="protein sequence ID" value="GGJ06168.1"/>
    <property type="molecule type" value="Genomic_DNA"/>
</dbReference>
<reference evidence="2" key="2">
    <citation type="submission" date="2020-09" db="EMBL/GenBank/DDBJ databases">
        <authorList>
            <person name="Sun Q."/>
            <person name="Zhou Y."/>
        </authorList>
    </citation>
    <scope>NUCLEOTIDE SEQUENCE</scope>
    <source>
        <strain evidence="2">CGMCC 1.3617</strain>
    </source>
</reference>
<keyword evidence="3" id="KW-1185">Reference proteome</keyword>
<evidence type="ECO:0000313" key="3">
    <source>
        <dbReference type="Proteomes" id="UP000661507"/>
    </source>
</evidence>
<name>A0A917KB51_9PROT</name>
<feature type="signal peptide" evidence="1">
    <location>
        <begin position="1"/>
        <end position="32"/>
    </location>
</feature>
<organism evidence="2 3">
    <name type="scientific">Neoroseomonas lacus</name>
    <dbReference type="NCBI Taxonomy" id="287609"/>
    <lineage>
        <taxon>Bacteria</taxon>
        <taxon>Pseudomonadati</taxon>
        <taxon>Pseudomonadota</taxon>
        <taxon>Alphaproteobacteria</taxon>
        <taxon>Acetobacterales</taxon>
        <taxon>Acetobacteraceae</taxon>
        <taxon>Neoroseomonas</taxon>
    </lineage>
</organism>
<comment type="caution">
    <text evidence="2">The sequence shown here is derived from an EMBL/GenBank/DDBJ whole genome shotgun (WGS) entry which is preliminary data.</text>
</comment>
<accession>A0A917KB51</accession>